<protein>
    <submittedName>
        <fullName evidence="1">Uncharacterized protein</fullName>
    </submittedName>
</protein>
<evidence type="ECO:0000313" key="4">
    <source>
        <dbReference type="EMBL" id="QJH95404.1"/>
    </source>
</evidence>
<dbReference type="EMBL" id="MT144619">
    <property type="protein sequence ID" value="QJH95404.1"/>
    <property type="molecule type" value="Genomic_DNA"/>
</dbReference>
<evidence type="ECO:0000313" key="3">
    <source>
        <dbReference type="EMBL" id="QJA82765.1"/>
    </source>
</evidence>
<evidence type="ECO:0000313" key="2">
    <source>
        <dbReference type="EMBL" id="QJA66913.1"/>
    </source>
</evidence>
<dbReference type="AlphaFoldDB" id="A0A6H1ZDB4"/>
<name>A0A6H1ZDB4_9ZZZZ</name>
<dbReference type="EMBL" id="MT142495">
    <property type="protein sequence ID" value="QJA82765.1"/>
    <property type="molecule type" value="Genomic_DNA"/>
</dbReference>
<evidence type="ECO:0000313" key="1">
    <source>
        <dbReference type="EMBL" id="QJA45528.1"/>
    </source>
</evidence>
<proteinExistence type="predicted"/>
<reference evidence="1" key="1">
    <citation type="submission" date="2020-03" db="EMBL/GenBank/DDBJ databases">
        <title>The deep terrestrial virosphere.</title>
        <authorList>
            <person name="Holmfeldt K."/>
            <person name="Nilsson E."/>
            <person name="Simone D."/>
            <person name="Lopez-Fernandez M."/>
            <person name="Wu X."/>
            <person name="de Brujin I."/>
            <person name="Lundin D."/>
            <person name="Andersson A."/>
            <person name="Bertilsson S."/>
            <person name="Dopson M."/>
        </authorList>
    </citation>
    <scope>NUCLEOTIDE SEQUENCE</scope>
    <source>
        <strain evidence="3">MM415A00371</strain>
        <strain evidence="2">MM415B00319</strain>
        <strain evidence="1">TM448A00246</strain>
        <strain evidence="4">TM448B00406</strain>
    </source>
</reference>
<sequence length="63" mass="7507">MNGYNITRWIECEKKMKKYGFTYKVSENILLWNKKGQALGTFPDSNALFYYLCGYEYGIYIKV</sequence>
<gene>
    <name evidence="3" type="ORF">MM415A00371_0027</name>
    <name evidence="2" type="ORF">MM415B00319_0043</name>
    <name evidence="1" type="ORF">TM448A00246_0019</name>
    <name evidence="4" type="ORF">TM448B00406_0020</name>
</gene>
<dbReference type="EMBL" id="MT141563">
    <property type="protein sequence ID" value="QJA66913.1"/>
    <property type="molecule type" value="Genomic_DNA"/>
</dbReference>
<accession>A0A6H1ZDB4</accession>
<organism evidence="1">
    <name type="scientific">viral metagenome</name>
    <dbReference type="NCBI Taxonomy" id="1070528"/>
    <lineage>
        <taxon>unclassified sequences</taxon>
        <taxon>metagenomes</taxon>
        <taxon>organismal metagenomes</taxon>
    </lineage>
</organism>
<dbReference type="EMBL" id="MT143992">
    <property type="protein sequence ID" value="QJA45528.1"/>
    <property type="molecule type" value="Genomic_DNA"/>
</dbReference>